<accession>A0AAV6ZVC7</accession>
<reference evidence="2" key="1">
    <citation type="thesis" date="2020" institute="ProQuest LLC" country="789 East Eisenhower Parkway, Ann Arbor, MI, USA">
        <title>Comparative Genomics and Chromosome Evolution.</title>
        <authorList>
            <person name="Mudd A.B."/>
        </authorList>
    </citation>
    <scope>NUCLEOTIDE SEQUENCE</scope>
    <source>
        <strain evidence="2">237g6f4</strain>
        <tissue evidence="2">Blood</tissue>
    </source>
</reference>
<evidence type="ECO:0000313" key="3">
    <source>
        <dbReference type="Proteomes" id="UP000824782"/>
    </source>
</evidence>
<comment type="caution">
    <text evidence="2">The sequence shown here is derived from an EMBL/GenBank/DDBJ whole genome shotgun (WGS) entry which is preliminary data.</text>
</comment>
<dbReference type="EMBL" id="WNYA01000011">
    <property type="protein sequence ID" value="KAG8551189.1"/>
    <property type="molecule type" value="Genomic_DNA"/>
</dbReference>
<dbReference type="EMBL" id="WNYA01000011">
    <property type="protein sequence ID" value="KAG8551191.1"/>
    <property type="molecule type" value="Genomic_DNA"/>
</dbReference>
<protein>
    <submittedName>
        <fullName evidence="2">Uncharacterized protein</fullName>
    </submittedName>
</protein>
<dbReference type="Proteomes" id="UP000824782">
    <property type="component" value="Unassembled WGS sequence"/>
</dbReference>
<dbReference type="AlphaFoldDB" id="A0AAV6ZVC7"/>
<keyword evidence="1" id="KW-1133">Transmembrane helix</keyword>
<keyword evidence="1" id="KW-0472">Membrane</keyword>
<dbReference type="EMBL" id="WNYA01000011">
    <property type="protein sequence ID" value="KAG8551188.1"/>
    <property type="molecule type" value="Genomic_DNA"/>
</dbReference>
<sequence>MEDSSRSLCPHKILIIPLKSARDVWRGNRATSTTSYSVRDRWKQRTPFHLYFYNQTLGCRVLSTEKEEDLFFRVFYTLLHLSKTFTQDPRELSHLLPRSPATLSTSFYRGTTRPSGCPILEEDWSSPYTRMTSFRPLTCALAWFLLTLVCAATTSLCFYM</sequence>
<organism evidence="2 3">
    <name type="scientific">Engystomops pustulosus</name>
    <name type="common">Tungara frog</name>
    <name type="synonym">Physalaemus pustulosus</name>
    <dbReference type="NCBI Taxonomy" id="76066"/>
    <lineage>
        <taxon>Eukaryota</taxon>
        <taxon>Metazoa</taxon>
        <taxon>Chordata</taxon>
        <taxon>Craniata</taxon>
        <taxon>Vertebrata</taxon>
        <taxon>Euteleostomi</taxon>
        <taxon>Amphibia</taxon>
        <taxon>Batrachia</taxon>
        <taxon>Anura</taxon>
        <taxon>Neobatrachia</taxon>
        <taxon>Hyloidea</taxon>
        <taxon>Leptodactylidae</taxon>
        <taxon>Leiuperinae</taxon>
        <taxon>Engystomops</taxon>
    </lineage>
</organism>
<name>A0AAV6ZVC7_ENGPU</name>
<feature type="transmembrane region" description="Helical" evidence="1">
    <location>
        <begin position="140"/>
        <end position="159"/>
    </location>
</feature>
<gene>
    <name evidence="2" type="ORF">GDO81_003995</name>
</gene>
<dbReference type="EMBL" id="WNYA01000011">
    <property type="protein sequence ID" value="KAG8551190.1"/>
    <property type="molecule type" value="Genomic_DNA"/>
</dbReference>
<evidence type="ECO:0000313" key="2">
    <source>
        <dbReference type="EMBL" id="KAG8551190.1"/>
    </source>
</evidence>
<proteinExistence type="predicted"/>
<keyword evidence="3" id="KW-1185">Reference proteome</keyword>
<keyword evidence="1" id="KW-0812">Transmembrane</keyword>
<evidence type="ECO:0000256" key="1">
    <source>
        <dbReference type="SAM" id="Phobius"/>
    </source>
</evidence>